<keyword evidence="5" id="KW-0645">Protease</keyword>
<dbReference type="InterPro" id="IPR016050">
    <property type="entry name" value="Proteasome_bsu_CS"/>
</dbReference>
<reference evidence="10" key="1">
    <citation type="submission" date="2018-11" db="EMBL/GenBank/DDBJ databases">
        <authorList>
            <consortium name="Pathogen Informatics"/>
        </authorList>
    </citation>
    <scope>NUCLEOTIDE SEQUENCE</scope>
</reference>
<organism evidence="10 11">
    <name type="scientific">Protopolystoma xenopodis</name>
    <dbReference type="NCBI Taxonomy" id="117903"/>
    <lineage>
        <taxon>Eukaryota</taxon>
        <taxon>Metazoa</taxon>
        <taxon>Spiralia</taxon>
        <taxon>Lophotrochozoa</taxon>
        <taxon>Platyhelminthes</taxon>
        <taxon>Monogenea</taxon>
        <taxon>Polyopisthocotylea</taxon>
        <taxon>Polystomatidea</taxon>
        <taxon>Polystomatidae</taxon>
        <taxon>Protopolystoma</taxon>
    </lineage>
</organism>
<dbReference type="GO" id="GO:0051603">
    <property type="term" value="P:proteolysis involved in protein catabolic process"/>
    <property type="evidence" value="ECO:0007669"/>
    <property type="project" value="InterPro"/>
</dbReference>
<comment type="caution">
    <text evidence="10">The sequence shown here is derived from an EMBL/GenBank/DDBJ whole genome shotgun (WGS) entry which is preliminary data.</text>
</comment>
<evidence type="ECO:0000256" key="4">
    <source>
        <dbReference type="ARBA" id="ARBA00022490"/>
    </source>
</evidence>
<keyword evidence="9" id="KW-0539">Nucleus</keyword>
<evidence type="ECO:0000256" key="5">
    <source>
        <dbReference type="ARBA" id="ARBA00022670"/>
    </source>
</evidence>
<evidence type="ECO:0000256" key="1">
    <source>
        <dbReference type="ARBA" id="ARBA00001198"/>
    </source>
</evidence>
<accession>A0A3S5CSF7</accession>
<evidence type="ECO:0000256" key="9">
    <source>
        <dbReference type="ARBA" id="ARBA00023242"/>
    </source>
</evidence>
<protein>
    <recommendedName>
        <fullName evidence="3">proteasome endopeptidase complex</fullName>
        <ecNumber evidence="3">3.4.25.1</ecNumber>
    </recommendedName>
</protein>
<sequence>MSFSRLFQRRSYSAMCSLVQDRRPGGFCFDNCSRNKLLEEKGLVSYKAMKTGTTICGVIFDGGVVLAADKRATEGNIIAEKACNKIYYLSDNMFCCGAGTAADTFMTSRLISSQIELHRLNSGRLPRVSFQYY</sequence>
<proteinExistence type="predicted"/>
<dbReference type="Pfam" id="PF00227">
    <property type="entry name" value="Proteasome"/>
    <property type="match status" value="1"/>
</dbReference>
<keyword evidence="11" id="KW-1185">Reference proteome</keyword>
<dbReference type="Gene3D" id="3.60.20.10">
    <property type="entry name" value="Glutamine Phosphoribosylpyrophosphate, subunit 1, domain 1"/>
    <property type="match status" value="1"/>
</dbReference>
<dbReference type="GO" id="GO:0005634">
    <property type="term" value="C:nucleus"/>
    <property type="evidence" value="ECO:0007669"/>
    <property type="project" value="UniProtKB-SubCell"/>
</dbReference>
<dbReference type="GO" id="GO:0005737">
    <property type="term" value="C:cytoplasm"/>
    <property type="evidence" value="ECO:0007669"/>
    <property type="project" value="TreeGrafter"/>
</dbReference>
<dbReference type="SUPFAM" id="SSF56235">
    <property type="entry name" value="N-terminal nucleophile aminohydrolases (Ntn hydrolases)"/>
    <property type="match status" value="1"/>
</dbReference>
<dbReference type="InterPro" id="IPR001353">
    <property type="entry name" value="Proteasome_sua/b"/>
</dbReference>
<dbReference type="InterPro" id="IPR029055">
    <property type="entry name" value="Ntn_hydrolases_N"/>
</dbReference>
<dbReference type="EC" id="3.4.25.1" evidence="3"/>
<evidence type="ECO:0000256" key="7">
    <source>
        <dbReference type="ARBA" id="ARBA00022801"/>
    </source>
</evidence>
<dbReference type="InterPro" id="IPR023333">
    <property type="entry name" value="Proteasome_suB-type"/>
</dbReference>
<dbReference type="PANTHER" id="PTHR32194">
    <property type="entry name" value="METALLOPROTEASE TLDD"/>
    <property type="match status" value="1"/>
</dbReference>
<dbReference type="OrthoDB" id="429533at2759"/>
<evidence type="ECO:0000256" key="2">
    <source>
        <dbReference type="ARBA" id="ARBA00004123"/>
    </source>
</evidence>
<dbReference type="PANTHER" id="PTHR32194:SF4">
    <property type="entry name" value="PROTEASOME SUBUNIT BETA TYPE-7"/>
    <property type="match status" value="1"/>
</dbReference>
<dbReference type="GO" id="GO:0004298">
    <property type="term" value="F:threonine-type endopeptidase activity"/>
    <property type="evidence" value="ECO:0007669"/>
    <property type="project" value="UniProtKB-KW"/>
</dbReference>
<keyword evidence="6" id="KW-0888">Threonine protease</keyword>
<evidence type="ECO:0000313" key="11">
    <source>
        <dbReference type="Proteomes" id="UP000784294"/>
    </source>
</evidence>
<dbReference type="GO" id="GO:0005839">
    <property type="term" value="C:proteasome core complex"/>
    <property type="evidence" value="ECO:0007669"/>
    <property type="project" value="InterPro"/>
</dbReference>
<comment type="catalytic activity">
    <reaction evidence="1">
        <text>Cleavage of peptide bonds with very broad specificity.</text>
        <dbReference type="EC" id="3.4.25.1"/>
    </reaction>
</comment>
<dbReference type="Proteomes" id="UP000784294">
    <property type="component" value="Unassembled WGS sequence"/>
</dbReference>
<name>A0A3S5CSF7_9PLAT</name>
<keyword evidence="8" id="KW-0647">Proteasome</keyword>
<dbReference type="EMBL" id="CAAALY010295884">
    <property type="protein sequence ID" value="VEL44343.1"/>
    <property type="molecule type" value="Genomic_DNA"/>
</dbReference>
<keyword evidence="4" id="KW-0963">Cytoplasm</keyword>
<comment type="subcellular location">
    <subcellularLocation>
        <location evidence="2">Nucleus</location>
    </subcellularLocation>
</comment>
<evidence type="ECO:0000313" key="10">
    <source>
        <dbReference type="EMBL" id="VEL44343.1"/>
    </source>
</evidence>
<evidence type="ECO:0000256" key="3">
    <source>
        <dbReference type="ARBA" id="ARBA00012039"/>
    </source>
</evidence>
<gene>
    <name evidence="10" type="ORF">PXEA_LOCUS37783</name>
</gene>
<evidence type="ECO:0000256" key="6">
    <source>
        <dbReference type="ARBA" id="ARBA00022698"/>
    </source>
</evidence>
<dbReference type="PROSITE" id="PS00854">
    <property type="entry name" value="PROTEASOME_BETA_1"/>
    <property type="match status" value="1"/>
</dbReference>
<evidence type="ECO:0000256" key="8">
    <source>
        <dbReference type="ARBA" id="ARBA00022942"/>
    </source>
</evidence>
<keyword evidence="7" id="KW-0378">Hydrolase</keyword>
<dbReference type="AlphaFoldDB" id="A0A3S5CSF7"/>